<dbReference type="Proteomes" id="UP000192247">
    <property type="component" value="Unassembled WGS sequence"/>
</dbReference>
<dbReference type="EMBL" id="MNPL01033696">
    <property type="protein sequence ID" value="OQR66101.1"/>
    <property type="molecule type" value="Genomic_DNA"/>
</dbReference>
<keyword evidence="2" id="KW-1185">Reference proteome</keyword>
<name>A0A1V9WY55_9ACAR</name>
<protein>
    <submittedName>
        <fullName evidence="1">Uncharacterized protein</fullName>
    </submittedName>
</protein>
<evidence type="ECO:0000313" key="1">
    <source>
        <dbReference type="EMBL" id="OQR66101.1"/>
    </source>
</evidence>
<gene>
    <name evidence="1" type="ORF">BIW11_14377</name>
</gene>
<accession>A0A1V9WY55</accession>
<comment type="caution">
    <text evidence="1">The sequence shown here is derived from an EMBL/GenBank/DDBJ whole genome shotgun (WGS) entry which is preliminary data.</text>
</comment>
<reference evidence="1 2" key="1">
    <citation type="journal article" date="2017" name="Gigascience">
        <title>Draft genome of the honey bee ectoparasitic mite, Tropilaelaps mercedesae, is shaped by the parasitic life history.</title>
        <authorList>
            <person name="Dong X."/>
            <person name="Armstrong S.D."/>
            <person name="Xia D."/>
            <person name="Makepeace B.L."/>
            <person name="Darby A.C."/>
            <person name="Kadowaki T."/>
        </authorList>
    </citation>
    <scope>NUCLEOTIDE SEQUENCE [LARGE SCALE GENOMIC DNA]</scope>
    <source>
        <strain evidence="1">Wuxi-XJTLU</strain>
    </source>
</reference>
<dbReference type="InParanoid" id="A0A1V9WY55"/>
<organism evidence="1 2">
    <name type="scientific">Tropilaelaps mercedesae</name>
    <dbReference type="NCBI Taxonomy" id="418985"/>
    <lineage>
        <taxon>Eukaryota</taxon>
        <taxon>Metazoa</taxon>
        <taxon>Ecdysozoa</taxon>
        <taxon>Arthropoda</taxon>
        <taxon>Chelicerata</taxon>
        <taxon>Arachnida</taxon>
        <taxon>Acari</taxon>
        <taxon>Parasitiformes</taxon>
        <taxon>Mesostigmata</taxon>
        <taxon>Gamasina</taxon>
        <taxon>Dermanyssoidea</taxon>
        <taxon>Laelapidae</taxon>
        <taxon>Tropilaelaps</taxon>
    </lineage>
</organism>
<proteinExistence type="predicted"/>
<sequence>MRRRRMRCVPSLRNKISQVGGSLAAMNSEVFSAREFSGGLVGTSYEGRGPPIDVRPLPCRTIHIAKRSRTSSGMPSSELSSGMF</sequence>
<dbReference type="AlphaFoldDB" id="A0A1V9WY55"/>
<evidence type="ECO:0000313" key="2">
    <source>
        <dbReference type="Proteomes" id="UP000192247"/>
    </source>
</evidence>